<dbReference type="Gene3D" id="1.20.1250.70">
    <property type="entry name" value="Interleukin-15/Interleukin-21"/>
    <property type="match status" value="1"/>
</dbReference>
<dbReference type="SUPFAM" id="SSF47266">
    <property type="entry name" value="4-helical cytokines"/>
    <property type="match status" value="1"/>
</dbReference>
<dbReference type="InterPro" id="IPR020410">
    <property type="entry name" value="IL-15_fish"/>
</dbReference>
<evidence type="ECO:0000256" key="1">
    <source>
        <dbReference type="ARBA" id="ARBA00004613"/>
    </source>
</evidence>
<dbReference type="GO" id="GO:0050778">
    <property type="term" value="P:positive regulation of immune response"/>
    <property type="evidence" value="ECO:0007669"/>
    <property type="project" value="TreeGrafter"/>
</dbReference>
<dbReference type="Ensembl" id="ENSCLMT00005007317.1">
    <property type="protein sequence ID" value="ENSCLMP00005006818.1"/>
    <property type="gene ID" value="ENSCLMG00005003737.1"/>
</dbReference>
<dbReference type="GO" id="GO:0042102">
    <property type="term" value="P:positive regulation of T cell proliferation"/>
    <property type="evidence" value="ECO:0007669"/>
    <property type="project" value="TreeGrafter"/>
</dbReference>
<comment type="subcellular location">
    <subcellularLocation>
        <location evidence="1">Secreted</location>
    </subcellularLocation>
</comment>
<dbReference type="Proteomes" id="UP000694565">
    <property type="component" value="Unplaced"/>
</dbReference>
<evidence type="ECO:0000256" key="4">
    <source>
        <dbReference type="ARBA" id="ARBA00022525"/>
    </source>
</evidence>
<gene>
    <name evidence="8" type="primary">LOC117738925</name>
</gene>
<dbReference type="GO" id="GO:0006955">
    <property type="term" value="P:immune response"/>
    <property type="evidence" value="ECO:0007669"/>
    <property type="project" value="InterPro"/>
</dbReference>
<sequence>MTAFMTAFPVILVQPTCPGDQHAKGVQFQLTCHLYRESHKTQVWLCFLVLSLLSTSTSAAPELATSHLLTCLKSETLKNAIERSEAMLYAPLSSDVKENCKMISLRCYMSELTMVIAEEEIQDPKTHIFFDFNEKLPKDHPVDCPPCEAYSLKNMTVFLERLISLLQEINIRTT</sequence>
<dbReference type="GO" id="GO:0005125">
    <property type="term" value="F:cytokine activity"/>
    <property type="evidence" value="ECO:0007669"/>
    <property type="project" value="UniProtKB-KW"/>
</dbReference>
<dbReference type="AlphaFoldDB" id="A0A8C2WNF1"/>
<evidence type="ECO:0000256" key="3">
    <source>
        <dbReference type="ARBA" id="ARBA00022514"/>
    </source>
</evidence>
<proteinExistence type="inferred from homology"/>
<dbReference type="InterPro" id="IPR003443">
    <property type="entry name" value="IL-15/IL-21_fam"/>
</dbReference>
<dbReference type="InterPro" id="IPR009079">
    <property type="entry name" value="4_helix_cytokine-like_core"/>
</dbReference>
<comment type="similarity">
    <text evidence="2 7">Belongs to the IL-15/IL-21 family.</text>
</comment>
<accession>A0A8C2WNF1</accession>
<dbReference type="GO" id="GO:0005126">
    <property type="term" value="F:cytokine receptor binding"/>
    <property type="evidence" value="ECO:0007669"/>
    <property type="project" value="InterPro"/>
</dbReference>
<dbReference type="PANTHER" id="PTHR14356:SF3">
    <property type="entry name" value="INTERLEUKIN-15"/>
    <property type="match status" value="1"/>
</dbReference>
<keyword evidence="4" id="KW-0964">Secreted</keyword>
<keyword evidence="9" id="KW-1185">Reference proteome</keyword>
<dbReference type="PANTHER" id="PTHR14356">
    <property type="entry name" value="INTERLEUKIN-15-RELATED"/>
    <property type="match status" value="1"/>
</dbReference>
<keyword evidence="6" id="KW-1015">Disulfide bond</keyword>
<dbReference type="GeneTree" id="ENSGT00490000044733"/>
<evidence type="ECO:0000313" key="8">
    <source>
        <dbReference type="Ensembl" id="ENSCLMP00005006818.1"/>
    </source>
</evidence>
<dbReference type="Pfam" id="PF02372">
    <property type="entry name" value="IL15"/>
    <property type="match status" value="1"/>
</dbReference>
<dbReference type="GO" id="GO:0042119">
    <property type="term" value="P:neutrophil activation"/>
    <property type="evidence" value="ECO:0007669"/>
    <property type="project" value="TreeGrafter"/>
</dbReference>
<dbReference type="GeneID" id="117738925"/>
<protein>
    <recommendedName>
        <fullName evidence="7">Interleukin</fullName>
    </recommendedName>
</protein>
<evidence type="ECO:0000256" key="7">
    <source>
        <dbReference type="RuleBase" id="RU003453"/>
    </source>
</evidence>
<reference evidence="8" key="2">
    <citation type="submission" date="2025-09" db="UniProtKB">
        <authorList>
            <consortium name="Ensembl"/>
        </authorList>
    </citation>
    <scope>IDENTIFICATION</scope>
</reference>
<dbReference type="PRINTS" id="PR01949">
    <property type="entry name" value="INTLKN15FISH"/>
</dbReference>
<dbReference type="PRINTS" id="PR01930">
    <property type="entry name" value="INTRLEUKIN15"/>
</dbReference>
<dbReference type="RefSeq" id="XP_034401008.1">
    <property type="nucleotide sequence ID" value="XM_034545117.1"/>
</dbReference>
<reference evidence="8" key="1">
    <citation type="submission" date="2025-08" db="UniProtKB">
        <authorList>
            <consortium name="Ensembl"/>
        </authorList>
    </citation>
    <scope>IDENTIFICATION</scope>
</reference>
<dbReference type="GO" id="GO:0005615">
    <property type="term" value="C:extracellular space"/>
    <property type="evidence" value="ECO:0007669"/>
    <property type="project" value="UniProtKB-KW"/>
</dbReference>
<name>A0A8C2WNF1_CYCLU</name>
<keyword evidence="3 7" id="KW-0202">Cytokine</keyword>
<evidence type="ECO:0000256" key="5">
    <source>
        <dbReference type="ARBA" id="ARBA00022729"/>
    </source>
</evidence>
<keyword evidence="5" id="KW-0732">Signal</keyword>
<evidence type="ECO:0000256" key="6">
    <source>
        <dbReference type="ARBA" id="ARBA00023157"/>
    </source>
</evidence>
<evidence type="ECO:0000313" key="9">
    <source>
        <dbReference type="Proteomes" id="UP000694565"/>
    </source>
</evidence>
<dbReference type="GO" id="GO:0001819">
    <property type="term" value="P:positive regulation of cytokine production"/>
    <property type="evidence" value="ECO:0007669"/>
    <property type="project" value="TreeGrafter"/>
</dbReference>
<dbReference type="InterPro" id="IPR020439">
    <property type="entry name" value="IL-15"/>
</dbReference>
<organism evidence="8 9">
    <name type="scientific">Cyclopterus lumpus</name>
    <name type="common">Lumpsucker</name>
    <dbReference type="NCBI Taxonomy" id="8103"/>
    <lineage>
        <taxon>Eukaryota</taxon>
        <taxon>Metazoa</taxon>
        <taxon>Chordata</taxon>
        <taxon>Craniata</taxon>
        <taxon>Vertebrata</taxon>
        <taxon>Euteleostomi</taxon>
        <taxon>Actinopterygii</taxon>
        <taxon>Neopterygii</taxon>
        <taxon>Teleostei</taxon>
        <taxon>Neoteleostei</taxon>
        <taxon>Acanthomorphata</taxon>
        <taxon>Eupercaria</taxon>
        <taxon>Perciformes</taxon>
        <taxon>Cottioidei</taxon>
        <taxon>Cottales</taxon>
        <taxon>Cyclopteridae</taxon>
        <taxon>Cyclopterus</taxon>
    </lineage>
</organism>
<evidence type="ECO:0000256" key="2">
    <source>
        <dbReference type="ARBA" id="ARBA00006050"/>
    </source>
</evidence>